<dbReference type="PROSITE" id="PS51318">
    <property type="entry name" value="TAT"/>
    <property type="match status" value="1"/>
</dbReference>
<dbReference type="InterPro" id="IPR028081">
    <property type="entry name" value="Leu-bd"/>
</dbReference>
<feature type="signal peptide" evidence="3">
    <location>
        <begin position="1"/>
        <end position="27"/>
    </location>
</feature>
<comment type="caution">
    <text evidence="5">The sequence shown here is derived from an EMBL/GenBank/DDBJ whole genome shotgun (WGS) entry which is preliminary data.</text>
</comment>
<feature type="chain" id="PRO_5045448888" evidence="3">
    <location>
        <begin position="28"/>
        <end position="387"/>
    </location>
</feature>
<accession>A0ABT8S718</accession>
<dbReference type="EMBL" id="JAUKVY010000010">
    <property type="protein sequence ID" value="MDO1533767.1"/>
    <property type="molecule type" value="Genomic_DNA"/>
</dbReference>
<protein>
    <submittedName>
        <fullName evidence="5">ABC transporter substrate-binding protein</fullName>
    </submittedName>
</protein>
<dbReference type="RefSeq" id="WP_301810725.1">
    <property type="nucleotide sequence ID" value="NZ_JAUJZH010000010.1"/>
</dbReference>
<dbReference type="PANTHER" id="PTHR47235:SF1">
    <property type="entry name" value="BLR6548 PROTEIN"/>
    <property type="match status" value="1"/>
</dbReference>
<keyword evidence="2 3" id="KW-0732">Signal</keyword>
<evidence type="ECO:0000259" key="4">
    <source>
        <dbReference type="Pfam" id="PF13458"/>
    </source>
</evidence>
<dbReference type="SUPFAM" id="SSF53822">
    <property type="entry name" value="Periplasmic binding protein-like I"/>
    <property type="match status" value="1"/>
</dbReference>
<dbReference type="CDD" id="cd06326">
    <property type="entry name" value="PBP1_ABC_ligand_binding-like"/>
    <property type="match status" value="1"/>
</dbReference>
<feature type="domain" description="Leucine-binding protein" evidence="4">
    <location>
        <begin position="41"/>
        <end position="364"/>
    </location>
</feature>
<dbReference type="InterPro" id="IPR006311">
    <property type="entry name" value="TAT_signal"/>
</dbReference>
<comment type="similarity">
    <text evidence="1">Belongs to the leucine-binding protein family.</text>
</comment>
<proteinExistence type="inferred from homology"/>
<gene>
    <name evidence="5" type="ORF">Q2T77_15855</name>
</gene>
<dbReference type="Proteomes" id="UP001169027">
    <property type="component" value="Unassembled WGS sequence"/>
</dbReference>
<dbReference type="PANTHER" id="PTHR47235">
    <property type="entry name" value="BLR6548 PROTEIN"/>
    <property type="match status" value="1"/>
</dbReference>
<evidence type="ECO:0000313" key="6">
    <source>
        <dbReference type="Proteomes" id="UP001169027"/>
    </source>
</evidence>
<organism evidence="5 6">
    <name type="scientific">Variovorax ginsengisoli</name>
    <dbReference type="NCBI Taxonomy" id="363844"/>
    <lineage>
        <taxon>Bacteria</taxon>
        <taxon>Pseudomonadati</taxon>
        <taxon>Pseudomonadota</taxon>
        <taxon>Betaproteobacteria</taxon>
        <taxon>Burkholderiales</taxon>
        <taxon>Comamonadaceae</taxon>
        <taxon>Variovorax</taxon>
    </lineage>
</organism>
<evidence type="ECO:0000256" key="2">
    <source>
        <dbReference type="ARBA" id="ARBA00022729"/>
    </source>
</evidence>
<evidence type="ECO:0000256" key="3">
    <source>
        <dbReference type="SAM" id="SignalP"/>
    </source>
</evidence>
<evidence type="ECO:0000313" key="5">
    <source>
        <dbReference type="EMBL" id="MDO1533767.1"/>
    </source>
</evidence>
<dbReference type="InterPro" id="IPR028082">
    <property type="entry name" value="Peripla_BP_I"/>
</dbReference>
<keyword evidence="6" id="KW-1185">Reference proteome</keyword>
<name>A0ABT8S718_9BURK</name>
<sequence length="387" mass="40179">MMLNRRTWLANSGAALLLGAGLGHSQAQTVPRPAAAAARTVVLGQSVPLTGAASEIGLAFAAGARLYATEFNENSAASGIQLKLVQLDDGYDATRAGANARALLDTHKADMLFGFVGTASSDAGAAVAAKQGSILFAPFAAADNLRAAAHPNVFHVRPSMADEAFKIVRQCETVGQTRIALIGDDDPMGRAGLAAVQQAMTDLKLAPLVASALVPASGDKLESALAAVQKQSPQAIVLVSLSSTTADVIRRLRKTGYAGSFTAFSIVGIDPLYAELGKDIGGIVISQVVPSPRPSAIPIVKEYLAAIENSDQAPSYEGLEGFIATKAAAEAVRRAGKAYTPATLQRSMAGMTDYDVGGFRINLRPGLRDPGRSIDLISITKEGRILR</sequence>
<dbReference type="Pfam" id="PF13458">
    <property type="entry name" value="Peripla_BP_6"/>
    <property type="match status" value="1"/>
</dbReference>
<evidence type="ECO:0000256" key="1">
    <source>
        <dbReference type="ARBA" id="ARBA00010062"/>
    </source>
</evidence>
<dbReference type="Gene3D" id="3.40.50.2300">
    <property type="match status" value="2"/>
</dbReference>
<reference evidence="5" key="1">
    <citation type="submission" date="2023-06" db="EMBL/GenBank/DDBJ databases">
        <authorList>
            <person name="Jiang Y."/>
            <person name="Liu Q."/>
        </authorList>
    </citation>
    <scope>NUCLEOTIDE SEQUENCE</scope>
    <source>
        <strain evidence="5">CGMCC 1.12090</strain>
    </source>
</reference>